<dbReference type="EMBL" id="MN961672">
    <property type="protein sequence ID" value="QIZ23372.1"/>
    <property type="molecule type" value="Genomic_DNA"/>
</dbReference>
<organism evidence="1">
    <name type="scientific">Pseudomonas aeruginosa</name>
    <dbReference type="NCBI Taxonomy" id="287"/>
    <lineage>
        <taxon>Bacteria</taxon>
        <taxon>Pseudomonadati</taxon>
        <taxon>Pseudomonadota</taxon>
        <taxon>Gammaproteobacteria</taxon>
        <taxon>Pseudomonadales</taxon>
        <taxon>Pseudomonadaceae</taxon>
        <taxon>Pseudomonas</taxon>
    </lineage>
</organism>
<dbReference type="AlphaFoldDB" id="A0A6H1Q8H6"/>
<accession>A0A6H1Q8H6</accession>
<reference evidence="1" key="1">
    <citation type="submission" date="2020-01" db="EMBL/GenBank/DDBJ databases">
        <authorList>
            <person name="Zhou D."/>
        </authorList>
    </citation>
    <scope>NUCLEOTIDE SEQUENCE</scope>
    <source>
        <strain evidence="1">201330</strain>
        <strain evidence="2">PA15W</strain>
        <plasmid evidence="1">p201330-IMP</plasmid>
        <plasmid evidence="2">pPA15W-NR</plasmid>
    </source>
</reference>
<evidence type="ECO:0000313" key="1">
    <source>
        <dbReference type="EMBL" id="QIZ23184.1"/>
    </source>
</evidence>
<dbReference type="GeneID" id="97170764"/>
<geneLocation type="plasmid" evidence="2">
    <name>pPA15W-NR</name>
</geneLocation>
<keyword evidence="1" id="KW-0614">Plasmid</keyword>
<sequence>MELKFRTITGAIIGADPQAEAPTPVGLADPASERGVGQVEPAHLLRKQIERVIREYSADPAQAALAVCVILDENLGLAEDGCFDDDETVLNAILANEQADD</sequence>
<dbReference type="EMBL" id="MN961671">
    <property type="protein sequence ID" value="QIZ23184.1"/>
    <property type="molecule type" value="Genomic_DNA"/>
</dbReference>
<protein>
    <submittedName>
        <fullName evidence="1">Uncharacterized protein</fullName>
    </submittedName>
</protein>
<geneLocation type="plasmid" evidence="1">
    <name>p201330-IMP</name>
</geneLocation>
<name>A0A6H1Q8H6_PSEAI</name>
<proteinExistence type="predicted"/>
<dbReference type="RefSeq" id="WP_009684363.1">
    <property type="nucleotide sequence ID" value="NZ_CAADLY010000656.1"/>
</dbReference>
<evidence type="ECO:0000313" key="2">
    <source>
        <dbReference type="EMBL" id="QIZ23372.1"/>
    </source>
</evidence>